<gene>
    <name evidence="1" type="ORF">GMD59_16690</name>
</gene>
<proteinExistence type="predicted"/>
<evidence type="ECO:0000313" key="1">
    <source>
        <dbReference type="EMBL" id="MTS28906.1"/>
    </source>
</evidence>
<dbReference type="Proteomes" id="UP000472755">
    <property type="component" value="Unassembled WGS sequence"/>
</dbReference>
<reference evidence="1 2" key="1">
    <citation type="journal article" date="2019" name="Nat. Med.">
        <title>A library of human gut bacterial isolates paired with longitudinal multiomics data enables mechanistic microbiome research.</title>
        <authorList>
            <person name="Poyet M."/>
            <person name="Groussin M."/>
            <person name="Gibbons S.M."/>
            <person name="Avila-Pacheco J."/>
            <person name="Jiang X."/>
            <person name="Kearney S.M."/>
            <person name="Perrotta A.R."/>
            <person name="Berdy B."/>
            <person name="Zhao S."/>
            <person name="Lieberman T.D."/>
            <person name="Swanson P.K."/>
            <person name="Smith M."/>
            <person name="Roesemann S."/>
            <person name="Alexander J.E."/>
            <person name="Rich S.A."/>
            <person name="Livny J."/>
            <person name="Vlamakis H."/>
            <person name="Clish C."/>
            <person name="Bullock K."/>
            <person name="Deik A."/>
            <person name="Scott J."/>
            <person name="Pierce K.A."/>
            <person name="Xavier R.J."/>
            <person name="Alm E.J."/>
        </authorList>
    </citation>
    <scope>NUCLEOTIDE SEQUENCE [LARGE SCALE GENOMIC DNA]</scope>
    <source>
        <strain evidence="1 2">BIOML-A4</strain>
    </source>
</reference>
<evidence type="ECO:0000313" key="2">
    <source>
        <dbReference type="Proteomes" id="UP000472755"/>
    </source>
</evidence>
<dbReference type="EMBL" id="WMZU01000041">
    <property type="protein sequence ID" value="MTS28906.1"/>
    <property type="molecule type" value="Genomic_DNA"/>
</dbReference>
<accession>A0A6L6LVW5</accession>
<protein>
    <submittedName>
        <fullName evidence="1">Uncharacterized protein</fullName>
    </submittedName>
</protein>
<comment type="caution">
    <text evidence="1">The sequence shown here is derived from an EMBL/GenBank/DDBJ whole genome shotgun (WGS) entry which is preliminary data.</text>
</comment>
<dbReference type="AlphaFoldDB" id="A0A6L6LVW5"/>
<sequence length="100" mass="10244">MTRIRGKTVVVSAICLGSKVRVEAACALDGEETAAAAAKARLMCLPYGKAILSMEDFALSDDGDTNNARLAHALLCCCSAVMGADSAAKGGKTHGKEKGK</sequence>
<organism evidence="1 2">
    <name type="scientific">Ruthenibacterium lactatiformans</name>
    <dbReference type="NCBI Taxonomy" id="1550024"/>
    <lineage>
        <taxon>Bacteria</taxon>
        <taxon>Bacillati</taxon>
        <taxon>Bacillota</taxon>
        <taxon>Clostridia</taxon>
        <taxon>Eubacteriales</taxon>
        <taxon>Oscillospiraceae</taxon>
        <taxon>Ruthenibacterium</taxon>
    </lineage>
</organism>
<name>A0A6L6LVW5_9FIRM</name>